<protein>
    <submittedName>
        <fullName evidence="2">Uncharacterized protein</fullName>
    </submittedName>
</protein>
<dbReference type="Proteomes" id="UP000004995">
    <property type="component" value="Unassembled WGS sequence"/>
</dbReference>
<feature type="region of interest" description="Disordered" evidence="1">
    <location>
        <begin position="1"/>
        <end position="36"/>
    </location>
</feature>
<dbReference type="EnsemblPlants" id="KQL16281">
    <property type="protein sequence ID" value="KQL16281"/>
    <property type="gene ID" value="SETIT_025778mg"/>
</dbReference>
<name>K3ZGS6_SETIT</name>
<reference evidence="3" key="1">
    <citation type="journal article" date="2012" name="Nat. Biotechnol.">
        <title>Reference genome sequence of the model plant Setaria.</title>
        <authorList>
            <person name="Bennetzen J.L."/>
            <person name="Schmutz J."/>
            <person name="Wang H."/>
            <person name="Percifield R."/>
            <person name="Hawkins J."/>
            <person name="Pontaroli A.C."/>
            <person name="Estep M."/>
            <person name="Feng L."/>
            <person name="Vaughn J.N."/>
            <person name="Grimwood J."/>
            <person name="Jenkins J."/>
            <person name="Barry K."/>
            <person name="Lindquist E."/>
            <person name="Hellsten U."/>
            <person name="Deshpande S."/>
            <person name="Wang X."/>
            <person name="Wu X."/>
            <person name="Mitros T."/>
            <person name="Triplett J."/>
            <person name="Yang X."/>
            <person name="Ye C.Y."/>
            <person name="Mauro-Herrera M."/>
            <person name="Wang L."/>
            <person name="Li P."/>
            <person name="Sharma M."/>
            <person name="Sharma R."/>
            <person name="Ronald P.C."/>
            <person name="Panaud O."/>
            <person name="Kellogg E.A."/>
            <person name="Brutnell T.P."/>
            <person name="Doust A.N."/>
            <person name="Tuskan G.A."/>
            <person name="Rokhsar D."/>
            <person name="Devos K.M."/>
        </authorList>
    </citation>
    <scope>NUCLEOTIDE SEQUENCE [LARGE SCALE GENOMIC DNA]</scope>
    <source>
        <strain evidence="3">cv. Yugu1</strain>
    </source>
</reference>
<keyword evidence="3" id="KW-1185">Reference proteome</keyword>
<accession>K3ZGS6</accession>
<proteinExistence type="predicted"/>
<dbReference type="Gramene" id="KQL16281">
    <property type="protein sequence ID" value="KQL16281"/>
    <property type="gene ID" value="SETIT_025778mg"/>
</dbReference>
<dbReference type="EMBL" id="AGNK02001918">
    <property type="status" value="NOT_ANNOTATED_CDS"/>
    <property type="molecule type" value="Genomic_DNA"/>
</dbReference>
<evidence type="ECO:0000256" key="1">
    <source>
        <dbReference type="SAM" id="MobiDB-lite"/>
    </source>
</evidence>
<dbReference type="AlphaFoldDB" id="K3ZGS6"/>
<organism evidence="2 3">
    <name type="scientific">Setaria italica</name>
    <name type="common">Foxtail millet</name>
    <name type="synonym">Panicum italicum</name>
    <dbReference type="NCBI Taxonomy" id="4555"/>
    <lineage>
        <taxon>Eukaryota</taxon>
        <taxon>Viridiplantae</taxon>
        <taxon>Streptophyta</taxon>
        <taxon>Embryophyta</taxon>
        <taxon>Tracheophyta</taxon>
        <taxon>Spermatophyta</taxon>
        <taxon>Magnoliopsida</taxon>
        <taxon>Liliopsida</taxon>
        <taxon>Poales</taxon>
        <taxon>Poaceae</taxon>
        <taxon>PACMAD clade</taxon>
        <taxon>Panicoideae</taxon>
        <taxon>Panicodae</taxon>
        <taxon>Paniceae</taxon>
        <taxon>Cenchrinae</taxon>
        <taxon>Setaria</taxon>
    </lineage>
</organism>
<evidence type="ECO:0000313" key="3">
    <source>
        <dbReference type="Proteomes" id="UP000004995"/>
    </source>
</evidence>
<evidence type="ECO:0000313" key="2">
    <source>
        <dbReference type="EnsemblPlants" id="KQL16281"/>
    </source>
</evidence>
<dbReference type="InParanoid" id="K3ZGS6"/>
<dbReference type="HOGENOM" id="CLU_1790251_0_0_1"/>
<reference evidence="2" key="2">
    <citation type="submission" date="2018-08" db="UniProtKB">
        <authorList>
            <consortium name="EnsemblPlants"/>
        </authorList>
    </citation>
    <scope>IDENTIFICATION</scope>
    <source>
        <strain evidence="2">Yugu1</strain>
    </source>
</reference>
<sequence length="145" mass="16653">MWSGDVGESEEEGGWRRQRRASGSSAHREVGGPTLGFGWRRVLRGWWERRGGRAEGSQRRKWTVEGRRRDWRVREFSADRNRIGVTVEEGSAEERTAQIACSVGRSASGGKTYEKKVFLLLRSRDEQQHMHKWWAGKAALLLGQK</sequence>